<sequence length="308" mass="32665">MTSLVGVASHLPPGVPIASLQDELGLTDTQLRRFHRLYGLSEVCRSEEGEVELLLAAAGKLAELAGQEHRIKYVVRARTVTTTAPYPDSPLLIASDALGLRHASTFTVSDHACASGLLAVDLCGTLLAADGDPDALALVLMGEKAFSQSVRMIPDVAIMGEAAAAALVGPGTSQDRMLGYATRSYGREDAAVVMSPEVAAQFRQIYGDGLAEVMREATRAAGLELSDVDIVLPHNVNTISWTRAAAAMGLDPKRVFLDNVPVTGHCFCADPFLNYRTAHDLGVLAPGQRYLMTSVGLGSTFSAMLFEH</sequence>
<organism evidence="4 5">
    <name type="scientific">Amycolatopsis minnesotensis</name>
    <dbReference type="NCBI Taxonomy" id="337894"/>
    <lineage>
        <taxon>Bacteria</taxon>
        <taxon>Bacillati</taxon>
        <taxon>Actinomycetota</taxon>
        <taxon>Actinomycetes</taxon>
        <taxon>Pseudonocardiales</taxon>
        <taxon>Pseudonocardiaceae</taxon>
        <taxon>Amycolatopsis</taxon>
    </lineage>
</organism>
<dbReference type="EMBL" id="BAAANN010000030">
    <property type="protein sequence ID" value="GAA1978425.1"/>
    <property type="molecule type" value="Genomic_DNA"/>
</dbReference>
<evidence type="ECO:0000259" key="3">
    <source>
        <dbReference type="Pfam" id="PF08541"/>
    </source>
</evidence>
<dbReference type="Pfam" id="PF08541">
    <property type="entry name" value="ACP_syn_III_C"/>
    <property type="match status" value="1"/>
</dbReference>
<keyword evidence="1" id="KW-0808">Transferase</keyword>
<dbReference type="SUPFAM" id="SSF53901">
    <property type="entry name" value="Thiolase-like"/>
    <property type="match status" value="1"/>
</dbReference>
<keyword evidence="2" id="KW-0012">Acyltransferase</keyword>
<keyword evidence="5" id="KW-1185">Reference proteome</keyword>
<evidence type="ECO:0000313" key="4">
    <source>
        <dbReference type="EMBL" id="GAA1978425.1"/>
    </source>
</evidence>
<dbReference type="Gene3D" id="3.40.47.10">
    <property type="match status" value="2"/>
</dbReference>
<reference evidence="4 5" key="1">
    <citation type="journal article" date="2019" name="Int. J. Syst. Evol. Microbiol.">
        <title>The Global Catalogue of Microorganisms (GCM) 10K type strain sequencing project: providing services to taxonomists for standard genome sequencing and annotation.</title>
        <authorList>
            <consortium name="The Broad Institute Genomics Platform"/>
            <consortium name="The Broad Institute Genome Sequencing Center for Infectious Disease"/>
            <person name="Wu L."/>
            <person name="Ma J."/>
        </authorList>
    </citation>
    <scope>NUCLEOTIDE SEQUENCE [LARGE SCALE GENOMIC DNA]</scope>
    <source>
        <strain evidence="4 5">JCM 14545</strain>
    </source>
</reference>
<dbReference type="InterPro" id="IPR013747">
    <property type="entry name" value="ACP_syn_III_C"/>
</dbReference>
<accession>A0ABN2S1H3</accession>
<gene>
    <name evidence="4" type="ORF">GCM10009754_63030</name>
</gene>
<dbReference type="Proteomes" id="UP001501116">
    <property type="component" value="Unassembled WGS sequence"/>
</dbReference>
<name>A0ABN2S1H3_9PSEU</name>
<comment type="caution">
    <text evidence="4">The sequence shown here is derived from an EMBL/GenBank/DDBJ whole genome shotgun (WGS) entry which is preliminary data.</text>
</comment>
<evidence type="ECO:0000256" key="2">
    <source>
        <dbReference type="ARBA" id="ARBA00023315"/>
    </source>
</evidence>
<protein>
    <submittedName>
        <fullName evidence="4">3-oxoacyl-[acyl-carrier-protein] synthase III C-terminal domain-containing protein</fullName>
    </submittedName>
</protein>
<dbReference type="RefSeq" id="WP_344427166.1">
    <property type="nucleotide sequence ID" value="NZ_BAAANN010000030.1"/>
</dbReference>
<dbReference type="PANTHER" id="PTHR34069">
    <property type="entry name" value="3-OXOACYL-[ACYL-CARRIER-PROTEIN] SYNTHASE 3"/>
    <property type="match status" value="1"/>
</dbReference>
<evidence type="ECO:0000256" key="1">
    <source>
        <dbReference type="ARBA" id="ARBA00022679"/>
    </source>
</evidence>
<dbReference type="InterPro" id="IPR016039">
    <property type="entry name" value="Thiolase-like"/>
</dbReference>
<feature type="domain" description="Beta-ketoacyl-[acyl-carrier-protein] synthase III C-terminal" evidence="3">
    <location>
        <begin position="220"/>
        <end position="307"/>
    </location>
</feature>
<proteinExistence type="predicted"/>
<evidence type="ECO:0000313" key="5">
    <source>
        <dbReference type="Proteomes" id="UP001501116"/>
    </source>
</evidence>
<dbReference type="PANTHER" id="PTHR34069:SF2">
    <property type="entry name" value="BETA-KETOACYL-[ACYL-CARRIER-PROTEIN] SYNTHASE III"/>
    <property type="match status" value="1"/>
</dbReference>